<name>A0A0G4JPG5_9GAMM</name>
<dbReference type="InterPro" id="IPR006659">
    <property type="entry name" value="Arsenate_reductase"/>
</dbReference>
<dbReference type="AlphaFoldDB" id="A0A0G4JPG5"/>
<reference evidence="6 8" key="2">
    <citation type="submission" date="2016-09" db="EMBL/GenBank/DDBJ databases">
        <authorList>
            <person name="Doonan J."/>
            <person name="Pachebat J.A."/>
            <person name="Golyshin P.N."/>
            <person name="Denman S."/>
            <person name="Mcdonald J.E."/>
        </authorList>
    </citation>
    <scope>NUCLEOTIDE SEQUENCE [LARGE SCALE GENOMIC DNA]</scope>
    <source>
        <strain evidence="6 8">FRB141</strain>
    </source>
</reference>
<dbReference type="InterPro" id="IPR036249">
    <property type="entry name" value="Thioredoxin-like_sf"/>
</dbReference>
<protein>
    <recommendedName>
        <fullName evidence="4">Arsenate reductase</fullName>
        <ecNumber evidence="4">1.20.4.1</ecNumber>
    </recommendedName>
</protein>
<dbReference type="PANTHER" id="PTHR30041">
    <property type="entry name" value="ARSENATE REDUCTASE"/>
    <property type="match status" value="1"/>
</dbReference>
<organism evidence="5 7">
    <name type="scientific">Brenneria goodwinii</name>
    <dbReference type="NCBI Taxonomy" id="1109412"/>
    <lineage>
        <taxon>Bacteria</taxon>
        <taxon>Pseudomonadati</taxon>
        <taxon>Pseudomonadota</taxon>
        <taxon>Gammaproteobacteria</taxon>
        <taxon>Enterobacterales</taxon>
        <taxon>Pectobacteriaceae</taxon>
        <taxon>Brenneria</taxon>
    </lineage>
</organism>
<keyword evidence="7" id="KW-1185">Reference proteome</keyword>
<dbReference type="Proteomes" id="UP000044377">
    <property type="component" value="Unassembled WGS sequence"/>
</dbReference>
<evidence type="ECO:0000313" key="6">
    <source>
        <dbReference type="EMBL" id="RLM28954.1"/>
    </source>
</evidence>
<dbReference type="GO" id="GO:0008794">
    <property type="term" value="F:arsenate reductase (glutaredoxin) activity"/>
    <property type="evidence" value="ECO:0007669"/>
    <property type="project" value="UniProtKB-UniRule"/>
</dbReference>
<gene>
    <name evidence="6" type="ORF">BIY26_01935</name>
    <name evidence="5" type="ORF">BN1221_00192</name>
</gene>
<comment type="similarity">
    <text evidence="1 3 4">Belongs to the ArsC family.</text>
</comment>
<dbReference type="RefSeq" id="WP_048635719.1">
    <property type="nucleotide sequence ID" value="NZ_CGIG01000001.1"/>
</dbReference>
<dbReference type="STRING" id="1109412.BN1221_00192"/>
<dbReference type="EC" id="1.20.4.1" evidence="4"/>
<dbReference type="SUPFAM" id="SSF52833">
    <property type="entry name" value="Thioredoxin-like"/>
    <property type="match status" value="1"/>
</dbReference>
<accession>A0A0G4JPG5</accession>
<evidence type="ECO:0000313" key="7">
    <source>
        <dbReference type="Proteomes" id="UP000044377"/>
    </source>
</evidence>
<dbReference type="Pfam" id="PF03960">
    <property type="entry name" value="ArsC"/>
    <property type="match status" value="1"/>
</dbReference>
<dbReference type="PROSITE" id="PS51353">
    <property type="entry name" value="ARSC"/>
    <property type="match status" value="1"/>
</dbReference>
<sequence length="118" mass="13443">MTKNVTIYHNPRCSKSRETLALLKQHGVTPQVVLYLETPPDADTLTRLIHQLGLSSARDLMRRKEEIYRELNLADETLTEAQLIQAMVDHPKLIERPIVVAGQQARIGRPPEQVLQIL</sequence>
<dbReference type="GeneID" id="70907600"/>
<keyword evidence="2 4" id="KW-0560">Oxidoreductase</keyword>
<dbReference type="OrthoDB" id="9790554at2"/>
<dbReference type="CDD" id="cd03034">
    <property type="entry name" value="ArsC_ArsC"/>
    <property type="match status" value="1"/>
</dbReference>
<dbReference type="PANTHER" id="PTHR30041:SF4">
    <property type="entry name" value="ARSENATE REDUCTASE"/>
    <property type="match status" value="1"/>
</dbReference>
<dbReference type="Gene3D" id="3.40.30.10">
    <property type="entry name" value="Glutaredoxin"/>
    <property type="match status" value="1"/>
</dbReference>
<evidence type="ECO:0000256" key="1">
    <source>
        <dbReference type="ARBA" id="ARBA00007198"/>
    </source>
</evidence>
<dbReference type="KEGG" id="bgj:AWC36_12380"/>
<dbReference type="EMBL" id="CGIG01000001">
    <property type="protein sequence ID" value="CPR13788.1"/>
    <property type="molecule type" value="Genomic_DNA"/>
</dbReference>
<evidence type="ECO:0000256" key="4">
    <source>
        <dbReference type="RuleBase" id="RU362029"/>
    </source>
</evidence>
<dbReference type="NCBIfam" id="TIGR00014">
    <property type="entry name" value="arsC"/>
    <property type="match status" value="1"/>
</dbReference>
<evidence type="ECO:0000256" key="2">
    <source>
        <dbReference type="ARBA" id="ARBA00023002"/>
    </source>
</evidence>
<evidence type="ECO:0000256" key="3">
    <source>
        <dbReference type="PROSITE-ProRule" id="PRU01282"/>
    </source>
</evidence>
<reference evidence="5" key="1">
    <citation type="submission" date="2015-01" db="EMBL/GenBank/DDBJ databases">
        <authorList>
            <person name="Xiang T."/>
            <person name="Song Y."/>
            <person name="Huang L."/>
            <person name="Wang B."/>
            <person name="Wu P."/>
        </authorList>
    </citation>
    <scope>NUCLEOTIDE SEQUENCE [LARGE SCALE GENOMIC DNA]</scope>
    <source>
        <strain evidence="5">OBR1</strain>
    </source>
</reference>
<evidence type="ECO:0000313" key="5">
    <source>
        <dbReference type="EMBL" id="CPR13788.1"/>
    </source>
</evidence>
<dbReference type="InterPro" id="IPR006660">
    <property type="entry name" value="Arsenate_reductase-like"/>
</dbReference>
<dbReference type="Proteomes" id="UP000285972">
    <property type="component" value="Unassembled WGS sequence"/>
</dbReference>
<dbReference type="EMBL" id="MJLX01000003">
    <property type="protein sequence ID" value="RLM28954.1"/>
    <property type="molecule type" value="Genomic_DNA"/>
</dbReference>
<proteinExistence type="inferred from homology"/>
<evidence type="ECO:0000313" key="8">
    <source>
        <dbReference type="Proteomes" id="UP000285972"/>
    </source>
</evidence>
<comment type="catalytic activity">
    <reaction evidence="4">
        <text>[glutaredoxin]-dithiol + arsenate + glutathione + H(+) = glutathionyl-S-S-[glutaredoxin] + arsenite + H2O</text>
        <dbReference type="Rhea" id="RHEA:22016"/>
        <dbReference type="Rhea" id="RHEA-COMP:10729"/>
        <dbReference type="Rhea" id="RHEA-COMP:17668"/>
        <dbReference type="ChEBI" id="CHEBI:15377"/>
        <dbReference type="ChEBI" id="CHEBI:15378"/>
        <dbReference type="ChEBI" id="CHEBI:29242"/>
        <dbReference type="ChEBI" id="CHEBI:29950"/>
        <dbReference type="ChEBI" id="CHEBI:48597"/>
        <dbReference type="ChEBI" id="CHEBI:57925"/>
        <dbReference type="ChEBI" id="CHEBI:146199"/>
        <dbReference type="EC" id="1.20.4.1"/>
    </reaction>
</comment>